<dbReference type="Proteomes" id="UP000224006">
    <property type="component" value="Chromosome XI"/>
</dbReference>
<dbReference type="GO" id="GO:0005789">
    <property type="term" value="C:endoplasmic reticulum membrane"/>
    <property type="evidence" value="ECO:0007669"/>
    <property type="project" value="TreeGrafter"/>
</dbReference>
<dbReference type="STRING" id="94643.A0A2A9M2F4"/>
<comment type="similarity">
    <text evidence="7">Belongs to the YOS1 family.</text>
</comment>
<keyword evidence="4" id="KW-0653">Protein transport</keyword>
<proteinExistence type="inferred from homology"/>
<keyword evidence="11" id="KW-1185">Reference proteome</keyword>
<dbReference type="EMBL" id="NWUJ01000012">
    <property type="protein sequence ID" value="PFH32165.1"/>
    <property type="molecule type" value="Genomic_DNA"/>
</dbReference>
<dbReference type="RefSeq" id="XP_029216174.1">
    <property type="nucleotide sequence ID" value="XM_029360815.1"/>
</dbReference>
<evidence type="ECO:0000256" key="3">
    <source>
        <dbReference type="ARBA" id="ARBA00022692"/>
    </source>
</evidence>
<dbReference type="PANTHER" id="PTHR15858">
    <property type="entry name" value="IMMEDIATE EARLY RESPONSE 3-INTERACTING PROTEIN 1"/>
    <property type="match status" value="1"/>
</dbReference>
<keyword evidence="6 8" id="KW-0472">Membrane</keyword>
<comment type="subcellular location">
    <subcellularLocation>
        <location evidence="1">Membrane</location>
    </subcellularLocation>
</comment>
<dbReference type="GO" id="GO:0000139">
    <property type="term" value="C:Golgi membrane"/>
    <property type="evidence" value="ECO:0007669"/>
    <property type="project" value="TreeGrafter"/>
</dbReference>
<evidence type="ECO:0000313" key="11">
    <source>
        <dbReference type="Proteomes" id="UP000224006"/>
    </source>
</evidence>
<dbReference type="VEuPathDB" id="ToxoDB:BESB_021060"/>
<dbReference type="GO" id="GO:0030134">
    <property type="term" value="C:COPII-coated ER to Golgi transport vesicle"/>
    <property type="evidence" value="ECO:0007669"/>
    <property type="project" value="TreeGrafter"/>
</dbReference>
<comment type="caution">
    <text evidence="10">The sequence shown here is derived from an EMBL/GenBank/DDBJ whole genome shotgun (WGS) entry which is preliminary data.</text>
</comment>
<evidence type="ECO:0000256" key="2">
    <source>
        <dbReference type="ARBA" id="ARBA00022448"/>
    </source>
</evidence>
<protein>
    <submittedName>
        <fullName evidence="10">Yos1 family protein</fullName>
    </submittedName>
</protein>
<dbReference type="AlphaFoldDB" id="A0A2A9M2F4"/>
<keyword evidence="3 8" id="KW-0812">Transmembrane</keyword>
<evidence type="ECO:0000256" key="6">
    <source>
        <dbReference type="ARBA" id="ARBA00023136"/>
    </source>
</evidence>
<organism evidence="10 11">
    <name type="scientific">Besnoitia besnoiti</name>
    <name type="common">Apicomplexan protozoan</name>
    <dbReference type="NCBI Taxonomy" id="94643"/>
    <lineage>
        <taxon>Eukaryota</taxon>
        <taxon>Sar</taxon>
        <taxon>Alveolata</taxon>
        <taxon>Apicomplexa</taxon>
        <taxon>Conoidasida</taxon>
        <taxon>Coccidia</taxon>
        <taxon>Eucoccidiorida</taxon>
        <taxon>Eimeriorina</taxon>
        <taxon>Sarcocystidae</taxon>
        <taxon>Besnoitia</taxon>
    </lineage>
</organism>
<evidence type="ECO:0000256" key="9">
    <source>
        <dbReference type="SAM" id="SignalP"/>
    </source>
</evidence>
<evidence type="ECO:0000256" key="4">
    <source>
        <dbReference type="ARBA" id="ARBA00022927"/>
    </source>
</evidence>
<feature type="transmembrane region" description="Helical" evidence="8">
    <location>
        <begin position="57"/>
        <end position="76"/>
    </location>
</feature>
<dbReference type="GeneID" id="40307167"/>
<name>A0A2A9M2F4_BESBE</name>
<dbReference type="KEGG" id="bbes:BESB_021060"/>
<reference evidence="10 11" key="1">
    <citation type="submission" date="2017-09" db="EMBL/GenBank/DDBJ databases">
        <title>Genome sequencing of Besnoitia besnoiti strain Bb-Ger1.</title>
        <authorList>
            <person name="Schares G."/>
            <person name="Venepally P."/>
            <person name="Lorenzi H.A."/>
        </authorList>
    </citation>
    <scope>NUCLEOTIDE SEQUENCE [LARGE SCALE GENOMIC DNA]</scope>
    <source>
        <strain evidence="10 11">Bb-Ger1</strain>
    </source>
</reference>
<gene>
    <name evidence="10" type="ORF">BESB_021060</name>
</gene>
<keyword evidence="2" id="KW-0813">Transport</keyword>
<dbReference type="Pfam" id="PF08571">
    <property type="entry name" value="Yos1"/>
    <property type="match status" value="1"/>
</dbReference>
<evidence type="ECO:0000256" key="8">
    <source>
        <dbReference type="SAM" id="Phobius"/>
    </source>
</evidence>
<evidence type="ECO:0000256" key="7">
    <source>
        <dbReference type="ARBA" id="ARBA00024203"/>
    </source>
</evidence>
<keyword evidence="9" id="KW-0732">Signal</keyword>
<accession>A0A2A9M2F4</accession>
<dbReference type="GO" id="GO:0015031">
    <property type="term" value="P:protein transport"/>
    <property type="evidence" value="ECO:0007669"/>
    <property type="project" value="UniProtKB-KW"/>
</dbReference>
<keyword evidence="5 8" id="KW-1133">Transmembrane helix</keyword>
<feature type="signal peptide" evidence="9">
    <location>
        <begin position="1"/>
        <end position="23"/>
    </location>
</feature>
<dbReference type="PANTHER" id="PTHR15858:SF0">
    <property type="entry name" value="IMMEDIATE EARLY RESPONSE 3-INTERACTING PROTEIN 1"/>
    <property type="match status" value="1"/>
</dbReference>
<feature type="chain" id="PRO_5013106414" evidence="9">
    <location>
        <begin position="24"/>
        <end position="77"/>
    </location>
</feature>
<sequence>MAFSLLHLVEALLLLLNAAAVLSARRLLRPLNLDKPQVGDPGLRSQLSLFLFSVRTYLKFPLVIANIVVIIFEILFG</sequence>
<dbReference type="OrthoDB" id="365770at2759"/>
<evidence type="ECO:0000256" key="5">
    <source>
        <dbReference type="ARBA" id="ARBA00022989"/>
    </source>
</evidence>
<evidence type="ECO:0000256" key="1">
    <source>
        <dbReference type="ARBA" id="ARBA00004370"/>
    </source>
</evidence>
<evidence type="ECO:0000313" key="10">
    <source>
        <dbReference type="EMBL" id="PFH32165.1"/>
    </source>
</evidence>
<dbReference type="InterPro" id="IPR013880">
    <property type="entry name" value="Yos1"/>
</dbReference>
<dbReference type="GO" id="GO:0006888">
    <property type="term" value="P:endoplasmic reticulum to Golgi vesicle-mediated transport"/>
    <property type="evidence" value="ECO:0007669"/>
    <property type="project" value="TreeGrafter"/>
</dbReference>